<dbReference type="OrthoDB" id="8704084at2"/>
<proteinExistence type="predicted"/>
<keyword evidence="1" id="KW-1133">Transmembrane helix</keyword>
<feature type="transmembrane region" description="Helical" evidence="1">
    <location>
        <begin position="29"/>
        <end position="48"/>
    </location>
</feature>
<gene>
    <name evidence="2" type="ORF">BEL05_13185</name>
</gene>
<protein>
    <recommendedName>
        <fullName evidence="4">DUF5683 domain-containing protein</fullName>
    </recommendedName>
</protein>
<sequence length="117" mass="12605">MNKAITAALMSALVCPGSGHFYLKRYNTGTLISFLSLSGLVYLLYKAVERAQAISDRILSGEIPLDFNVIYQQISQVPPGDSGLLINLATLAFIAGWVVGIIDAYRIGKQLDIAQAS</sequence>
<evidence type="ECO:0000256" key="1">
    <source>
        <dbReference type="SAM" id="Phobius"/>
    </source>
</evidence>
<keyword evidence="1" id="KW-0812">Transmembrane</keyword>
<dbReference type="EMBL" id="MCBT01000043">
    <property type="protein sequence ID" value="OEG73220.1"/>
    <property type="molecule type" value="Genomic_DNA"/>
</dbReference>
<name>A0A1E5IRR3_SHECO</name>
<dbReference type="RefSeq" id="WP_069671439.1">
    <property type="nucleotide sequence ID" value="NZ_MCBT01000043.1"/>
</dbReference>
<comment type="caution">
    <text evidence="2">The sequence shown here is derived from an EMBL/GenBank/DDBJ whole genome shotgun (WGS) entry which is preliminary data.</text>
</comment>
<dbReference type="Proteomes" id="UP000095230">
    <property type="component" value="Unassembled WGS sequence"/>
</dbReference>
<organism evidence="2 3">
    <name type="scientific">Shewanella colwelliana</name>
    <name type="common">Alteromonas colwelliana</name>
    <dbReference type="NCBI Taxonomy" id="23"/>
    <lineage>
        <taxon>Bacteria</taxon>
        <taxon>Pseudomonadati</taxon>
        <taxon>Pseudomonadota</taxon>
        <taxon>Gammaproteobacteria</taxon>
        <taxon>Alteromonadales</taxon>
        <taxon>Shewanellaceae</taxon>
        <taxon>Shewanella</taxon>
    </lineage>
</organism>
<evidence type="ECO:0008006" key="4">
    <source>
        <dbReference type="Google" id="ProtNLM"/>
    </source>
</evidence>
<evidence type="ECO:0000313" key="2">
    <source>
        <dbReference type="EMBL" id="OEG73220.1"/>
    </source>
</evidence>
<keyword evidence="1" id="KW-0472">Membrane</keyword>
<accession>A0A1E5IRR3</accession>
<dbReference type="AlphaFoldDB" id="A0A1E5IRR3"/>
<evidence type="ECO:0000313" key="3">
    <source>
        <dbReference type="Proteomes" id="UP000095230"/>
    </source>
</evidence>
<feature type="transmembrane region" description="Helical" evidence="1">
    <location>
        <begin position="84"/>
        <end position="102"/>
    </location>
</feature>
<reference evidence="2 3" key="1">
    <citation type="submission" date="2016-07" db="EMBL/GenBank/DDBJ databases">
        <title>Whole-genome of two Shewanella species isolated from a digestive organ of sea cucumber Apostichopus japonicus Selenka 1867.</title>
        <authorList>
            <person name="Hong H.-H."/>
            <person name="Choi H."/>
            <person name="Cheon S."/>
            <person name="Oh J.-S."/>
            <person name="Lee H.-G."/>
            <person name="Park C."/>
        </authorList>
    </citation>
    <scope>NUCLEOTIDE SEQUENCE [LARGE SCALE GENOMIC DNA]</scope>
    <source>
        <strain evidence="2 3">CSB03KR</strain>
    </source>
</reference>